<evidence type="ECO:0000313" key="5">
    <source>
        <dbReference type="Proteomes" id="UP000287166"/>
    </source>
</evidence>
<dbReference type="GeneID" id="38783107"/>
<feature type="transmembrane region" description="Helical" evidence="2">
    <location>
        <begin position="252"/>
        <end position="270"/>
    </location>
</feature>
<comment type="caution">
    <text evidence="4">The sequence shown here is derived from an EMBL/GenBank/DDBJ whole genome shotgun (WGS) entry which is preliminary data.</text>
</comment>
<protein>
    <recommendedName>
        <fullName evidence="3">DUF6535 domain-containing protein</fullName>
    </recommendedName>
</protein>
<feature type="region of interest" description="Disordered" evidence="1">
    <location>
        <begin position="1"/>
        <end position="53"/>
    </location>
</feature>
<dbReference type="InterPro" id="IPR045338">
    <property type="entry name" value="DUF6535"/>
</dbReference>
<evidence type="ECO:0000256" key="2">
    <source>
        <dbReference type="SAM" id="Phobius"/>
    </source>
</evidence>
<feature type="domain" description="DUF6535" evidence="3">
    <location>
        <begin position="84"/>
        <end position="250"/>
    </location>
</feature>
<keyword evidence="2" id="KW-0812">Transmembrane</keyword>
<keyword evidence="2" id="KW-1133">Transmembrane helix</keyword>
<dbReference type="STRING" id="139825.A0A401GVH4"/>
<feature type="transmembrane region" description="Helical" evidence="2">
    <location>
        <begin position="220"/>
        <end position="240"/>
    </location>
</feature>
<feature type="transmembrane region" description="Helical" evidence="2">
    <location>
        <begin position="108"/>
        <end position="127"/>
    </location>
</feature>
<accession>A0A401GVH4</accession>
<proteinExistence type="predicted"/>
<gene>
    <name evidence="4" type="ORF">SCP_0900680</name>
</gene>
<evidence type="ECO:0000313" key="4">
    <source>
        <dbReference type="EMBL" id="GBE86190.1"/>
    </source>
</evidence>
<sequence length="537" mass="59670">MSNTIEGSREHQQAAEGRAETNHGDGLQHDARMPTPGGNDANRSTNAHTDDDKENLSILRDILQTLKDSTIIEPSGRDVRSRFWASYQKLSTEYDNEFLERCRGDMDIILIFSGLFSAVSTAFIIAMQPNPSDTTNALLAQLIRDKNNVQGGDPIPSASSRGVWFQALAYASLLLSLLAAFGAVLGKQWLSHYKSSGRGHGSLEECSIRRQQKLDGIKEWHLDAVLQSFLVLMQLSLFFFEAALSSYVWAESHAMSGVVIAMTTIGFIFYTGTICVSFKSEDCPFQTPVSTLLRLVWNRLCAISQSLTSAFIIVKLLRGMKFALIWIQSAFSVTISNDTEQQMKEEAECSGGPKSDIDLRSTCLPSLNWLFETSTDSEMITAAACLVPELDISLFGALKVSPIESQLPDMFMKCFDDQAHCISGAFDKAIAFGLALSHLYWRRYFPGGNSGSAIVLPGLSECQVQHDQVDLTDSKTRIHKAMMINGDFWDCWKYLESQDPHFMLVSQIGLGQMTWKTFIRVFHTPSFAPNHCSSHLS</sequence>
<dbReference type="InParanoid" id="A0A401GVH4"/>
<keyword evidence="2" id="KW-0472">Membrane</keyword>
<dbReference type="Proteomes" id="UP000287166">
    <property type="component" value="Unassembled WGS sequence"/>
</dbReference>
<reference evidence="4 5" key="1">
    <citation type="journal article" date="2018" name="Sci. Rep.">
        <title>Genome sequence of the cauliflower mushroom Sparassis crispa (Hanabiratake) and its association with beneficial usage.</title>
        <authorList>
            <person name="Kiyama R."/>
            <person name="Furutani Y."/>
            <person name="Kawaguchi K."/>
            <person name="Nakanishi T."/>
        </authorList>
    </citation>
    <scope>NUCLEOTIDE SEQUENCE [LARGE SCALE GENOMIC DNA]</scope>
</reference>
<dbReference type="EMBL" id="BFAD01000009">
    <property type="protein sequence ID" value="GBE86190.1"/>
    <property type="molecule type" value="Genomic_DNA"/>
</dbReference>
<keyword evidence="5" id="KW-1185">Reference proteome</keyword>
<evidence type="ECO:0000256" key="1">
    <source>
        <dbReference type="SAM" id="MobiDB-lite"/>
    </source>
</evidence>
<organism evidence="4 5">
    <name type="scientific">Sparassis crispa</name>
    <dbReference type="NCBI Taxonomy" id="139825"/>
    <lineage>
        <taxon>Eukaryota</taxon>
        <taxon>Fungi</taxon>
        <taxon>Dikarya</taxon>
        <taxon>Basidiomycota</taxon>
        <taxon>Agaricomycotina</taxon>
        <taxon>Agaricomycetes</taxon>
        <taxon>Polyporales</taxon>
        <taxon>Sparassidaceae</taxon>
        <taxon>Sparassis</taxon>
    </lineage>
</organism>
<dbReference type="OrthoDB" id="2804523at2759"/>
<dbReference type="AlphaFoldDB" id="A0A401GVH4"/>
<dbReference type="Pfam" id="PF20153">
    <property type="entry name" value="DUF6535"/>
    <property type="match status" value="1"/>
</dbReference>
<evidence type="ECO:0000259" key="3">
    <source>
        <dbReference type="Pfam" id="PF20153"/>
    </source>
</evidence>
<feature type="transmembrane region" description="Helical" evidence="2">
    <location>
        <begin position="163"/>
        <end position="185"/>
    </location>
</feature>
<feature type="compositionally biased region" description="Basic and acidic residues" evidence="1">
    <location>
        <begin position="7"/>
        <end position="32"/>
    </location>
</feature>
<name>A0A401GVH4_9APHY</name>
<dbReference type="RefSeq" id="XP_027617103.1">
    <property type="nucleotide sequence ID" value="XM_027761302.1"/>
</dbReference>